<protein>
    <submittedName>
        <fullName evidence="1">Uncharacterized protein</fullName>
    </submittedName>
</protein>
<dbReference type="AlphaFoldDB" id="A0A166F5N7"/>
<sequence length="249" mass="27550">MSSSASLTPNTQLDKNVSYGDLLQLGDLLEEVTRDPVSDSWSQPVMVSYSPPLYPPPHNHRTTMVHNQVEMGYSNGHPYYQQLAPHQDLAQNIGYGYAQNTILEPTRVPMYNYPRWDGAYSYPSHSDSSTGSTVSPTDSVFDFSCTSSSSPSSGPSSPALLPLFRCLIPGCNADILEVEISGHVTRHYEDNESERVQCHVLGCQKPGPYKMSGIARHVKNHYVEDLLGVDYVKEGQRKEGRSSAEEGCF</sequence>
<dbReference type="EMBL" id="KV417593">
    <property type="protein sequence ID" value="KZP16463.1"/>
    <property type="molecule type" value="Genomic_DNA"/>
</dbReference>
<evidence type="ECO:0000313" key="1">
    <source>
        <dbReference type="EMBL" id="KZP16463.1"/>
    </source>
</evidence>
<gene>
    <name evidence="1" type="ORF">FIBSPDRAFT_958027</name>
</gene>
<evidence type="ECO:0000313" key="2">
    <source>
        <dbReference type="Proteomes" id="UP000076532"/>
    </source>
</evidence>
<accession>A0A166F5N7</accession>
<reference evidence="1 2" key="1">
    <citation type="journal article" date="2016" name="Mol. Biol. Evol.">
        <title>Comparative Genomics of Early-Diverging Mushroom-Forming Fungi Provides Insights into the Origins of Lignocellulose Decay Capabilities.</title>
        <authorList>
            <person name="Nagy L.G."/>
            <person name="Riley R."/>
            <person name="Tritt A."/>
            <person name="Adam C."/>
            <person name="Daum C."/>
            <person name="Floudas D."/>
            <person name="Sun H."/>
            <person name="Yadav J.S."/>
            <person name="Pangilinan J."/>
            <person name="Larsson K.H."/>
            <person name="Matsuura K."/>
            <person name="Barry K."/>
            <person name="Labutti K."/>
            <person name="Kuo R."/>
            <person name="Ohm R.A."/>
            <person name="Bhattacharya S.S."/>
            <person name="Shirouzu T."/>
            <person name="Yoshinaga Y."/>
            <person name="Martin F.M."/>
            <person name="Grigoriev I.V."/>
            <person name="Hibbett D.S."/>
        </authorList>
    </citation>
    <scope>NUCLEOTIDE SEQUENCE [LARGE SCALE GENOMIC DNA]</scope>
    <source>
        <strain evidence="1 2">CBS 109695</strain>
    </source>
</reference>
<organism evidence="1 2">
    <name type="scientific">Athelia psychrophila</name>
    <dbReference type="NCBI Taxonomy" id="1759441"/>
    <lineage>
        <taxon>Eukaryota</taxon>
        <taxon>Fungi</taxon>
        <taxon>Dikarya</taxon>
        <taxon>Basidiomycota</taxon>
        <taxon>Agaricomycotina</taxon>
        <taxon>Agaricomycetes</taxon>
        <taxon>Agaricomycetidae</taxon>
        <taxon>Atheliales</taxon>
        <taxon>Atheliaceae</taxon>
        <taxon>Athelia</taxon>
    </lineage>
</organism>
<dbReference type="Proteomes" id="UP000076532">
    <property type="component" value="Unassembled WGS sequence"/>
</dbReference>
<keyword evidence="2" id="KW-1185">Reference proteome</keyword>
<proteinExistence type="predicted"/>
<name>A0A166F5N7_9AGAM</name>